<dbReference type="Proteomes" id="UP000253153">
    <property type="component" value="Unassembled WGS sequence"/>
</dbReference>
<protein>
    <recommendedName>
        <fullName evidence="2">Isochorismatase-like domain-containing protein</fullName>
    </recommendedName>
</protein>
<dbReference type="PANTHER" id="PTHR14119">
    <property type="entry name" value="HYDROLASE"/>
    <property type="match status" value="1"/>
</dbReference>
<dbReference type="InterPro" id="IPR000868">
    <property type="entry name" value="Isochorismatase-like_dom"/>
</dbReference>
<dbReference type="GeneID" id="41996813"/>
<comment type="caution">
    <text evidence="3">The sequence shown here is derived from an EMBL/GenBank/DDBJ whole genome shotgun (WGS) entry which is preliminary data.</text>
</comment>
<evidence type="ECO:0000256" key="1">
    <source>
        <dbReference type="ARBA" id="ARBA00006336"/>
    </source>
</evidence>
<organism evidence="3 4">
    <name type="scientific">Fusarium coffeatum</name>
    <dbReference type="NCBI Taxonomy" id="231269"/>
    <lineage>
        <taxon>Eukaryota</taxon>
        <taxon>Fungi</taxon>
        <taxon>Dikarya</taxon>
        <taxon>Ascomycota</taxon>
        <taxon>Pezizomycotina</taxon>
        <taxon>Sordariomycetes</taxon>
        <taxon>Hypocreomycetidae</taxon>
        <taxon>Hypocreales</taxon>
        <taxon>Nectriaceae</taxon>
        <taxon>Fusarium</taxon>
        <taxon>Fusarium incarnatum-equiseti species complex</taxon>
    </lineage>
</organism>
<accession>A0A366RDZ5</accession>
<dbReference type="EMBL" id="QKXC01000156">
    <property type="protein sequence ID" value="RBR15363.1"/>
    <property type="molecule type" value="Genomic_DNA"/>
</dbReference>
<dbReference type="SUPFAM" id="SSF52499">
    <property type="entry name" value="Isochorismatase-like hydrolases"/>
    <property type="match status" value="1"/>
</dbReference>
<dbReference type="InterPro" id="IPR036380">
    <property type="entry name" value="Isochorismatase-like_sf"/>
</dbReference>
<comment type="similarity">
    <text evidence="1">Belongs to the isochorismatase family.</text>
</comment>
<name>A0A366RDZ5_9HYPO</name>
<dbReference type="Gene3D" id="3.40.50.850">
    <property type="entry name" value="Isochorismatase-like"/>
    <property type="match status" value="1"/>
</dbReference>
<feature type="domain" description="Isochorismatase-like" evidence="2">
    <location>
        <begin position="75"/>
        <end position="219"/>
    </location>
</feature>
<dbReference type="PANTHER" id="PTHR14119:SF3">
    <property type="entry name" value="ISOCHORISMATASE DOMAIN-CONTAINING PROTEIN 2"/>
    <property type="match status" value="1"/>
</dbReference>
<evidence type="ECO:0000313" key="4">
    <source>
        <dbReference type="Proteomes" id="UP000253153"/>
    </source>
</evidence>
<proteinExistence type="inferred from homology"/>
<gene>
    <name evidence="3" type="ORF">FIESC28_07377</name>
</gene>
<evidence type="ECO:0000313" key="3">
    <source>
        <dbReference type="EMBL" id="RBR15363.1"/>
    </source>
</evidence>
<evidence type="ECO:0000259" key="2">
    <source>
        <dbReference type="Pfam" id="PF00857"/>
    </source>
</evidence>
<reference evidence="3 4" key="1">
    <citation type="submission" date="2018-06" db="EMBL/GenBank/DDBJ databases">
        <title>Fusarium incarnatum-equiseti species complex species 28.</title>
        <authorList>
            <person name="Gardiner D.M."/>
        </authorList>
    </citation>
    <scope>NUCLEOTIDE SEQUENCE [LARGE SCALE GENOMIC DNA]</scope>
    <source>
        <strain evidence="3 4">FIESC_28</strain>
    </source>
</reference>
<dbReference type="Pfam" id="PF00857">
    <property type="entry name" value="Isochorismatase"/>
    <property type="match status" value="1"/>
</dbReference>
<dbReference type="InterPro" id="IPR050993">
    <property type="entry name" value="Isochorismatase_domain"/>
</dbReference>
<dbReference type="OrthoDB" id="269496at2759"/>
<dbReference type="RefSeq" id="XP_031014422.1">
    <property type="nucleotide sequence ID" value="XM_031161517.1"/>
</dbReference>
<keyword evidence="4" id="KW-1185">Reference proteome</keyword>
<sequence length="261" mass="28203">MQVLAPALARRGISRLAVGSRAAATTNIGDLATARLARGSIIGGTITTRPVVHRTQLHAMSSSTQNELRFKNPRIFVCDIQEKFRNVIYEFDSIVLTTQKLLKFANSLSVPVVTTTQTSVKLGPTVSSLAQLLPSAPHDKTKFSMVIPSVVADLPPNSEIALVGIESHICITQTALDLRNAGHKVYVIADGVSSCNPREVGIALDRLRAEPGITVTSSESWMYECVGDASHPAFRALFGVVKESMADTKRVWQTLPPESKI</sequence>
<dbReference type="AlphaFoldDB" id="A0A366RDZ5"/>